<dbReference type="PANTHER" id="PTHR32467:SF22">
    <property type="entry name" value="AP2-LIKE ETHYLENE-RESPONSIVE TRANSCRIPTION FACTOR PLT2"/>
    <property type="match status" value="1"/>
</dbReference>
<evidence type="ECO:0000313" key="9">
    <source>
        <dbReference type="Proteomes" id="UP001152484"/>
    </source>
</evidence>
<dbReference type="AlphaFoldDB" id="A0A9P0YPB9"/>
<dbReference type="EMBL" id="CAMAPE010000006">
    <property type="protein sequence ID" value="CAH9070499.1"/>
    <property type="molecule type" value="Genomic_DNA"/>
</dbReference>
<keyword evidence="3" id="KW-0238">DNA-binding</keyword>
<dbReference type="Proteomes" id="UP001152484">
    <property type="component" value="Unassembled WGS sequence"/>
</dbReference>
<protein>
    <recommendedName>
        <fullName evidence="7">AP2/ERF domain-containing protein</fullName>
    </recommendedName>
</protein>
<evidence type="ECO:0000259" key="7">
    <source>
        <dbReference type="PROSITE" id="PS51032"/>
    </source>
</evidence>
<dbReference type="InterPro" id="IPR001471">
    <property type="entry name" value="AP2/ERF_dom"/>
</dbReference>
<evidence type="ECO:0000256" key="3">
    <source>
        <dbReference type="ARBA" id="ARBA00023125"/>
    </source>
</evidence>
<organism evidence="8 9">
    <name type="scientific">Cuscuta europaea</name>
    <name type="common">European dodder</name>
    <dbReference type="NCBI Taxonomy" id="41803"/>
    <lineage>
        <taxon>Eukaryota</taxon>
        <taxon>Viridiplantae</taxon>
        <taxon>Streptophyta</taxon>
        <taxon>Embryophyta</taxon>
        <taxon>Tracheophyta</taxon>
        <taxon>Spermatophyta</taxon>
        <taxon>Magnoliopsida</taxon>
        <taxon>eudicotyledons</taxon>
        <taxon>Gunneridae</taxon>
        <taxon>Pentapetalae</taxon>
        <taxon>asterids</taxon>
        <taxon>lamiids</taxon>
        <taxon>Solanales</taxon>
        <taxon>Convolvulaceae</taxon>
        <taxon>Cuscuteae</taxon>
        <taxon>Cuscuta</taxon>
        <taxon>Cuscuta subgen. Cuscuta</taxon>
    </lineage>
</organism>
<keyword evidence="2" id="KW-0805">Transcription regulation</keyword>
<evidence type="ECO:0000313" key="8">
    <source>
        <dbReference type="EMBL" id="CAH9070499.1"/>
    </source>
</evidence>
<feature type="non-terminal residue" evidence="8">
    <location>
        <position position="1"/>
    </location>
</feature>
<dbReference type="GO" id="GO:0003700">
    <property type="term" value="F:DNA-binding transcription factor activity"/>
    <property type="evidence" value="ECO:0007669"/>
    <property type="project" value="InterPro"/>
</dbReference>
<sequence length="220" mass="23464">MNPEKNWLSFPLSPTEAAHSHPHFSFGLLHPNSSNTPFQNPEWNFINTLENEVPRVAEDFLGIGNTATAAADNNQPSDLVASYHGDGPGPDDYIYPSDTGGFLPLPFQIGGGCDNLDPPESACNVTLSMGSSGKGSTSGGGHAEASPSATTAACGGASGGSNTSIVEAATHRRALESFGQRTSIYRGVTRHRWTGRYEAHLWDNSCRREGQSRKGRQVYL</sequence>
<dbReference type="OrthoDB" id="207175at2759"/>
<dbReference type="GO" id="GO:0005634">
    <property type="term" value="C:nucleus"/>
    <property type="evidence" value="ECO:0007669"/>
    <property type="project" value="UniProtKB-SubCell"/>
</dbReference>
<keyword evidence="5" id="KW-0539">Nucleus</keyword>
<comment type="caution">
    <text evidence="8">The sequence shown here is derived from an EMBL/GenBank/DDBJ whole genome shotgun (WGS) entry which is preliminary data.</text>
</comment>
<dbReference type="InterPro" id="IPR036955">
    <property type="entry name" value="AP2/ERF_dom_sf"/>
</dbReference>
<keyword evidence="4" id="KW-0804">Transcription</keyword>
<feature type="region of interest" description="Disordered" evidence="6">
    <location>
        <begin position="130"/>
        <end position="160"/>
    </location>
</feature>
<dbReference type="Gene3D" id="3.30.730.10">
    <property type="entry name" value="AP2/ERF domain"/>
    <property type="match status" value="1"/>
</dbReference>
<evidence type="ECO:0000256" key="4">
    <source>
        <dbReference type="ARBA" id="ARBA00023163"/>
    </source>
</evidence>
<keyword evidence="9" id="KW-1185">Reference proteome</keyword>
<accession>A0A9P0YPB9</accession>
<reference evidence="8" key="1">
    <citation type="submission" date="2022-07" db="EMBL/GenBank/DDBJ databases">
        <authorList>
            <person name="Macas J."/>
            <person name="Novak P."/>
            <person name="Neumann P."/>
        </authorList>
    </citation>
    <scope>NUCLEOTIDE SEQUENCE</scope>
</reference>
<feature type="compositionally biased region" description="Low complexity" evidence="6">
    <location>
        <begin position="145"/>
        <end position="160"/>
    </location>
</feature>
<comment type="subcellular location">
    <subcellularLocation>
        <location evidence="1">Nucleus</location>
    </subcellularLocation>
</comment>
<evidence type="ECO:0000256" key="6">
    <source>
        <dbReference type="SAM" id="MobiDB-lite"/>
    </source>
</evidence>
<dbReference type="GO" id="GO:0003677">
    <property type="term" value="F:DNA binding"/>
    <property type="evidence" value="ECO:0007669"/>
    <property type="project" value="UniProtKB-KW"/>
</dbReference>
<evidence type="ECO:0000256" key="5">
    <source>
        <dbReference type="ARBA" id="ARBA00023242"/>
    </source>
</evidence>
<evidence type="ECO:0000256" key="2">
    <source>
        <dbReference type="ARBA" id="ARBA00023015"/>
    </source>
</evidence>
<feature type="compositionally biased region" description="Gly residues" evidence="6">
    <location>
        <begin position="132"/>
        <end position="142"/>
    </location>
</feature>
<dbReference type="PANTHER" id="PTHR32467">
    <property type="entry name" value="AP2-LIKE ETHYLENE-RESPONSIVE TRANSCRIPTION FACTOR"/>
    <property type="match status" value="1"/>
</dbReference>
<dbReference type="PROSITE" id="PS51032">
    <property type="entry name" value="AP2_ERF"/>
    <property type="match status" value="1"/>
</dbReference>
<gene>
    <name evidence="8" type="ORF">CEURO_LOCUS3660</name>
</gene>
<evidence type="ECO:0000256" key="1">
    <source>
        <dbReference type="ARBA" id="ARBA00004123"/>
    </source>
</evidence>
<proteinExistence type="predicted"/>
<name>A0A9P0YPB9_CUSEU</name>
<feature type="domain" description="AP2/ERF" evidence="7">
    <location>
        <begin position="184"/>
        <end position="220"/>
    </location>
</feature>